<dbReference type="AlphaFoldDB" id="A0A1G6TJ19"/>
<evidence type="ECO:0000313" key="2">
    <source>
        <dbReference type="EMBL" id="SDD28315.1"/>
    </source>
</evidence>
<sequence>MPHRDPILTPELVKILKIFGLGSLIFVLTLSFFNTYRASNSGEDLTFRYSDSARIYFLNLKAINYDREFRKDAGMTLYRHNGFVQTDSFPGLVLALILNPAKDEAYLYLEPYQTEWPLELQIEGSSDTLLELKNGNKFDHLQQIEQLLPYLSENADFSLLIQNQKIPIWSEESEREALKATFEDYFRLIDL</sequence>
<keyword evidence="3" id="KW-1185">Reference proteome</keyword>
<dbReference type="STRING" id="686796.SAMN04488104_102242"/>
<feature type="transmembrane region" description="Helical" evidence="1">
    <location>
        <begin position="12"/>
        <end position="33"/>
    </location>
</feature>
<keyword evidence="1" id="KW-0812">Transmembrane</keyword>
<organism evidence="2 3">
    <name type="scientific">Algoriphagus faecimaris</name>
    <dbReference type="NCBI Taxonomy" id="686796"/>
    <lineage>
        <taxon>Bacteria</taxon>
        <taxon>Pseudomonadati</taxon>
        <taxon>Bacteroidota</taxon>
        <taxon>Cytophagia</taxon>
        <taxon>Cytophagales</taxon>
        <taxon>Cyclobacteriaceae</taxon>
        <taxon>Algoriphagus</taxon>
    </lineage>
</organism>
<protein>
    <submittedName>
        <fullName evidence="2">Uncharacterized protein</fullName>
    </submittedName>
</protein>
<dbReference type="OrthoDB" id="837183at2"/>
<reference evidence="3" key="1">
    <citation type="submission" date="2016-10" db="EMBL/GenBank/DDBJ databases">
        <authorList>
            <person name="Varghese N."/>
            <person name="Submissions S."/>
        </authorList>
    </citation>
    <scope>NUCLEOTIDE SEQUENCE [LARGE SCALE GENOMIC DNA]</scope>
    <source>
        <strain evidence="3">DSM 23095</strain>
    </source>
</reference>
<dbReference type="RefSeq" id="WP_087939882.1">
    <property type="nucleotide sequence ID" value="NZ_FNAC01000022.1"/>
</dbReference>
<keyword evidence="1" id="KW-0472">Membrane</keyword>
<keyword evidence="1" id="KW-1133">Transmembrane helix</keyword>
<evidence type="ECO:0000313" key="3">
    <source>
        <dbReference type="Proteomes" id="UP000199060"/>
    </source>
</evidence>
<evidence type="ECO:0000256" key="1">
    <source>
        <dbReference type="SAM" id="Phobius"/>
    </source>
</evidence>
<dbReference type="EMBL" id="FNAC01000022">
    <property type="protein sequence ID" value="SDD28315.1"/>
    <property type="molecule type" value="Genomic_DNA"/>
</dbReference>
<accession>A0A1G6TJ19</accession>
<proteinExistence type="predicted"/>
<gene>
    <name evidence="2" type="ORF">SAMN04488104_102242</name>
</gene>
<dbReference type="Proteomes" id="UP000199060">
    <property type="component" value="Unassembled WGS sequence"/>
</dbReference>
<name>A0A1G6TJ19_9BACT</name>